<dbReference type="InterPro" id="IPR012337">
    <property type="entry name" value="RNaseH-like_sf"/>
</dbReference>
<proteinExistence type="predicted"/>
<dbReference type="EMBL" id="LHYI01000039">
    <property type="protein sequence ID" value="KXB07964.1"/>
    <property type="molecule type" value="Genomic_DNA"/>
</dbReference>
<evidence type="ECO:0000259" key="1">
    <source>
        <dbReference type="Pfam" id="PF01609"/>
    </source>
</evidence>
<evidence type="ECO:0000313" key="3">
    <source>
        <dbReference type="Proteomes" id="UP000070633"/>
    </source>
</evidence>
<evidence type="ECO:0000313" key="2">
    <source>
        <dbReference type="EMBL" id="KXB07964.1"/>
    </source>
</evidence>
<accession>A0ABR5TJ84</accession>
<name>A0ABR5TJ84_9EURY</name>
<dbReference type="SUPFAM" id="SSF53098">
    <property type="entry name" value="Ribonuclease H-like"/>
    <property type="match status" value="1"/>
</dbReference>
<dbReference type="Proteomes" id="UP000070633">
    <property type="component" value="Unassembled WGS sequence"/>
</dbReference>
<keyword evidence="3" id="KW-1185">Reference proteome</keyword>
<dbReference type="Pfam" id="PF01609">
    <property type="entry name" value="DDE_Tnp_1"/>
    <property type="match status" value="1"/>
</dbReference>
<organism evidence="2 3">
    <name type="scientific">candidate division MSBL1 archaeon SCGC-AAA382M17</name>
    <dbReference type="NCBI Taxonomy" id="1698284"/>
    <lineage>
        <taxon>Archaea</taxon>
        <taxon>Methanobacteriati</taxon>
        <taxon>Methanobacteriota</taxon>
        <taxon>candidate division MSBL1</taxon>
    </lineage>
</organism>
<protein>
    <recommendedName>
        <fullName evidence="1">Transposase IS4-like domain-containing protein</fullName>
    </recommendedName>
</protein>
<comment type="caution">
    <text evidence="2">The sequence shown here is derived from an EMBL/GenBank/DDBJ whole genome shotgun (WGS) entry which is preliminary data.</text>
</comment>
<feature type="domain" description="Transposase IS4-like" evidence="1">
    <location>
        <begin position="268"/>
        <end position="480"/>
    </location>
</feature>
<reference evidence="2 3" key="1">
    <citation type="journal article" date="2016" name="Sci. Rep.">
        <title>Metabolic traits of an uncultured archaeal lineage -MSBL1- from brine pools of the Red Sea.</title>
        <authorList>
            <person name="Mwirichia R."/>
            <person name="Alam I."/>
            <person name="Rashid M."/>
            <person name="Vinu M."/>
            <person name="Ba-Alawi W."/>
            <person name="Anthony Kamau A."/>
            <person name="Kamanda Ngugi D."/>
            <person name="Goker M."/>
            <person name="Klenk H.P."/>
            <person name="Bajic V."/>
            <person name="Stingl U."/>
        </authorList>
    </citation>
    <scope>NUCLEOTIDE SEQUENCE [LARGE SCALE GENOMIC DNA]</scope>
    <source>
        <strain evidence="2">SCGC-AAA382M17</strain>
    </source>
</reference>
<gene>
    <name evidence="2" type="ORF">AKJ55_01600</name>
</gene>
<sequence>MYFFEGRKAAEVARRFGYTYRGFTTIVSEFRKKLKNKPEEDPFFYHRPKGRKKSSQTTSARELILELRKKYYSVEDIKVVLDSKNYGISEKTIYNILHEEGFSRLPRRLKSQKQKLERVKIPAEKSRPIDFLPEEFKSAGGGILCLLPYISHYGIDTLIEQSGYPETKTIDRTSAILSFVALKASNVRRYTADDLWCMDRGTGLFSGLNVLPKASWYSSYSHRITPQMNREFLKALHKKWLSLGLLGDTSNLDLTTIPYWGEAEHLENNWSGKRGKALSSMLAVLAHDPDSGIIDYADAGIRHKNESAVVLEFLDFYRDQPGSGDDLKYLVFDSKFTNYQNLDRLNKQQVKFITIRRRGKNMVDRLEQVPSSKWTTTRVEAAGNKKRSLKIFEEETRLKGYEGPVKQINIKGHGKIKPAIIITNDFELKTEEIVRKYTKRWIVEKSISEQIDFFHLNNVSSSMVIKVDFDLTMSVLTHNLYRLIAADLEGYRNYSDQRLYEDFLKNTADIRVNPDHIEVNLKKKRNLPLLLEKMNNYSGIKYPWLNNMEIKFQGASYS</sequence>
<dbReference type="InterPro" id="IPR002559">
    <property type="entry name" value="Transposase_11"/>
</dbReference>